<evidence type="ECO:0008006" key="7">
    <source>
        <dbReference type="Google" id="ProtNLM"/>
    </source>
</evidence>
<dbReference type="Araport" id="AT1G62978"/>
<dbReference type="RefSeq" id="NP_001117538.1">
    <property type="nucleotide sequence ID" value="NM_001124066.1"/>
</dbReference>
<reference evidence="4 5" key="1">
    <citation type="submission" date="2019-11" db="EMBL/GenBank/DDBJ databases">
        <authorList>
            <person name="Jiao W.-B."/>
            <person name="Schneeberger K."/>
        </authorList>
    </citation>
    <scope>NUCLEOTIDE SEQUENCE [LARGE SCALE GENOMIC DNA]</scope>
    <source>
        <strain evidence="5">cv. An-1</strain>
        <strain evidence="6">cv. C24</strain>
    </source>
</reference>
<dbReference type="KEGG" id="ath:AT1G62978"/>
<dbReference type="Proteomes" id="UP000426265">
    <property type="component" value="Unassembled WGS sequence"/>
</dbReference>
<sequence>MKGEKIGFNVRNTMKEEYEQVSNGRAFMFVLVCASLRILIILLVSFTF</sequence>
<dbReference type="Proteomes" id="UP000434276">
    <property type="component" value="Unassembled WGS sequence"/>
</dbReference>
<gene>
    <name evidence="2" type="ordered locus">At1g62978</name>
    <name evidence="4" type="ORF">AN1_LOCUS5299</name>
    <name evidence="3" type="ORF">C24_LOCUS5178</name>
</gene>
<name>A0A654EKJ0_ARATH</name>
<keyword evidence="1" id="KW-1133">Transmembrane helix</keyword>
<evidence type="ECO:0000313" key="3">
    <source>
        <dbReference type="EMBL" id="CAA0311108.1"/>
    </source>
</evidence>
<evidence type="ECO:0000313" key="5">
    <source>
        <dbReference type="Proteomes" id="UP000426265"/>
    </source>
</evidence>
<protein>
    <recommendedName>
        <fullName evidence="7">Transmembrane protein</fullName>
    </recommendedName>
</protein>
<evidence type="ECO:0000313" key="4">
    <source>
        <dbReference type="EMBL" id="VYS49826.1"/>
    </source>
</evidence>
<keyword evidence="1" id="KW-0812">Transmembrane</keyword>
<dbReference type="EMBL" id="CACRSJ010000104">
    <property type="protein sequence ID" value="VYS49826.1"/>
    <property type="molecule type" value="Genomic_DNA"/>
</dbReference>
<proteinExistence type="predicted"/>
<dbReference type="ExpressionAtlas" id="A0A654EKJ0">
    <property type="expression patterns" value="differential"/>
</dbReference>
<dbReference type="AlphaFoldDB" id="A0A654EKJ0"/>
<dbReference type="GeneID" id="6240616"/>
<feature type="transmembrane region" description="Helical" evidence="1">
    <location>
        <begin position="26"/>
        <end position="46"/>
    </location>
</feature>
<dbReference type="OrthoDB" id="1057776at2759"/>
<accession>A0A654EKJ0</accession>
<dbReference type="SMR" id="A0A654EKJ0"/>
<evidence type="ECO:0000313" key="6">
    <source>
        <dbReference type="Proteomes" id="UP000434276"/>
    </source>
</evidence>
<organism evidence="4 5">
    <name type="scientific">Arabidopsis thaliana</name>
    <name type="common">Mouse-ear cress</name>
    <dbReference type="NCBI Taxonomy" id="3702"/>
    <lineage>
        <taxon>Eukaryota</taxon>
        <taxon>Viridiplantae</taxon>
        <taxon>Streptophyta</taxon>
        <taxon>Embryophyta</taxon>
        <taxon>Tracheophyta</taxon>
        <taxon>Spermatophyta</taxon>
        <taxon>Magnoliopsida</taxon>
        <taxon>eudicotyledons</taxon>
        <taxon>Gunneridae</taxon>
        <taxon>Pentapetalae</taxon>
        <taxon>rosids</taxon>
        <taxon>malvids</taxon>
        <taxon>Brassicales</taxon>
        <taxon>Brassicaceae</taxon>
        <taxon>Camelineae</taxon>
        <taxon>Arabidopsis</taxon>
    </lineage>
</organism>
<dbReference type="EMBL" id="CACSHJ010000087">
    <property type="protein sequence ID" value="CAA0311108.1"/>
    <property type="molecule type" value="Genomic_DNA"/>
</dbReference>
<keyword evidence="1" id="KW-0472">Membrane</keyword>
<evidence type="ECO:0000313" key="2">
    <source>
        <dbReference type="Araport" id="AT1G62978"/>
    </source>
</evidence>
<evidence type="ECO:0000256" key="1">
    <source>
        <dbReference type="SAM" id="Phobius"/>
    </source>
</evidence>